<organism evidence="1 2">
    <name type="scientific">Caldibacillus thermoamylovorans</name>
    <dbReference type="NCBI Taxonomy" id="35841"/>
    <lineage>
        <taxon>Bacteria</taxon>
        <taxon>Bacillati</taxon>
        <taxon>Bacillota</taxon>
        <taxon>Bacilli</taxon>
        <taxon>Bacillales</taxon>
        <taxon>Bacillaceae</taxon>
        <taxon>Caldibacillus</taxon>
    </lineage>
</organism>
<sequence length="39" mass="4513">MNEKKLIIRISSKHIPSKVPPLKIFYPPIALLHFSVQVE</sequence>
<dbReference type="Proteomes" id="UP000032076">
    <property type="component" value="Unassembled WGS sequence"/>
</dbReference>
<protein>
    <submittedName>
        <fullName evidence="1">Uncharacterized protein</fullName>
    </submittedName>
</protein>
<dbReference type="AlphaFoldDB" id="A0A0D0EUU8"/>
<proteinExistence type="predicted"/>
<name>A0A0D0EUU8_9BACI</name>
<dbReference type="EMBL" id="JXLU01000080">
    <property type="protein sequence ID" value="KIO72898.1"/>
    <property type="molecule type" value="Genomic_DNA"/>
</dbReference>
<evidence type="ECO:0000313" key="1">
    <source>
        <dbReference type="EMBL" id="KIO72898.1"/>
    </source>
</evidence>
<gene>
    <name evidence="1" type="ORF">B4167_2674</name>
</gene>
<evidence type="ECO:0000313" key="2">
    <source>
        <dbReference type="Proteomes" id="UP000032076"/>
    </source>
</evidence>
<comment type="caution">
    <text evidence="1">The sequence shown here is derived from an EMBL/GenBank/DDBJ whole genome shotgun (WGS) entry which is preliminary data.</text>
</comment>
<reference evidence="1 2" key="1">
    <citation type="submission" date="2015-01" db="EMBL/GenBank/DDBJ databases">
        <title>Draft Genome Sequences of Four Bacillus thermoamylovorans Strains, Isolated From Food Products.</title>
        <authorList>
            <person name="Krawcyk A.O."/>
            <person name="Berendsen E.M."/>
            <person name="Eijlander R.T."/>
            <person name="de Jong A."/>
            <person name="Wells-Bennik M."/>
            <person name="Kuipers O.P."/>
        </authorList>
    </citation>
    <scope>NUCLEOTIDE SEQUENCE [LARGE SCALE GENOMIC DNA]</scope>
    <source>
        <strain evidence="1 2">B4167</strain>
    </source>
</reference>
<accession>A0A0D0EUU8</accession>